<gene>
    <name evidence="5" type="ORF">ACFQRF_21680</name>
</gene>
<evidence type="ECO:0000313" key="5">
    <source>
        <dbReference type="EMBL" id="MFC7330342.1"/>
    </source>
</evidence>
<dbReference type="InterPro" id="IPR036388">
    <property type="entry name" value="WH-like_DNA-bd_sf"/>
</dbReference>
<dbReference type="Pfam" id="PF12840">
    <property type="entry name" value="HTH_20"/>
    <property type="match status" value="1"/>
</dbReference>
<evidence type="ECO:0000259" key="4">
    <source>
        <dbReference type="PROSITE" id="PS50987"/>
    </source>
</evidence>
<dbReference type="EMBL" id="JBHTBH010000011">
    <property type="protein sequence ID" value="MFC7330342.1"/>
    <property type="molecule type" value="Genomic_DNA"/>
</dbReference>
<evidence type="ECO:0000256" key="2">
    <source>
        <dbReference type="ARBA" id="ARBA00023125"/>
    </source>
</evidence>
<keyword evidence="6" id="KW-1185">Reference proteome</keyword>
<dbReference type="InterPro" id="IPR036390">
    <property type="entry name" value="WH_DNA-bd_sf"/>
</dbReference>
<dbReference type="SMART" id="SM00418">
    <property type="entry name" value="HTH_ARSR"/>
    <property type="match status" value="1"/>
</dbReference>
<keyword evidence="1" id="KW-0805">Transcription regulation</keyword>
<dbReference type="InterPro" id="IPR051081">
    <property type="entry name" value="HTH_MetalResp_TranReg"/>
</dbReference>
<reference evidence="6" key="1">
    <citation type="journal article" date="2019" name="Int. J. Syst. Evol. Microbiol.">
        <title>The Global Catalogue of Microorganisms (GCM) 10K type strain sequencing project: providing services to taxonomists for standard genome sequencing and annotation.</title>
        <authorList>
            <consortium name="The Broad Institute Genomics Platform"/>
            <consortium name="The Broad Institute Genome Sequencing Center for Infectious Disease"/>
            <person name="Wu L."/>
            <person name="Ma J."/>
        </authorList>
    </citation>
    <scope>NUCLEOTIDE SEQUENCE [LARGE SCALE GENOMIC DNA]</scope>
    <source>
        <strain evidence="6">CGMCC 4.7382</strain>
    </source>
</reference>
<accession>A0ABW2KK99</accession>
<feature type="domain" description="HTH arsR-type" evidence="4">
    <location>
        <begin position="6"/>
        <end position="105"/>
    </location>
</feature>
<comment type="caution">
    <text evidence="5">The sequence shown here is derived from an EMBL/GenBank/DDBJ whole genome shotgun (WGS) entry which is preliminary data.</text>
</comment>
<keyword evidence="2" id="KW-0238">DNA-binding</keyword>
<evidence type="ECO:0000256" key="1">
    <source>
        <dbReference type="ARBA" id="ARBA00023015"/>
    </source>
</evidence>
<organism evidence="5 6">
    <name type="scientific">Marinactinospora rubrisoli</name>
    <dbReference type="NCBI Taxonomy" id="2715399"/>
    <lineage>
        <taxon>Bacteria</taxon>
        <taxon>Bacillati</taxon>
        <taxon>Actinomycetota</taxon>
        <taxon>Actinomycetes</taxon>
        <taxon>Streptosporangiales</taxon>
        <taxon>Nocardiopsidaceae</taxon>
        <taxon>Marinactinospora</taxon>
    </lineage>
</organism>
<dbReference type="PANTHER" id="PTHR33154:SF12">
    <property type="entry name" value="TRANSCRIPTIONAL REGULATORY PROTEIN"/>
    <property type="match status" value="1"/>
</dbReference>
<dbReference type="InterPro" id="IPR001845">
    <property type="entry name" value="HTH_ArsR_DNA-bd_dom"/>
</dbReference>
<dbReference type="Gene3D" id="1.10.10.10">
    <property type="entry name" value="Winged helix-like DNA-binding domain superfamily/Winged helix DNA-binding domain"/>
    <property type="match status" value="1"/>
</dbReference>
<dbReference type="SUPFAM" id="SSF46785">
    <property type="entry name" value="Winged helix' DNA-binding domain"/>
    <property type="match status" value="1"/>
</dbReference>
<sequence>MNHLFQPAPEEMRLPQVLAALSDPVRLRLVAQMADGAERTCGVEAWDVPVHKSTLSHHFRVLREAGVTRTRIDGRSRWIRLRRADLDARFPGLLDAVLASLAEETRDDPADAAAG</sequence>
<keyword evidence="3" id="KW-0804">Transcription</keyword>
<dbReference type="PRINTS" id="PR00778">
    <property type="entry name" value="HTHARSR"/>
</dbReference>
<dbReference type="Proteomes" id="UP001596540">
    <property type="component" value="Unassembled WGS sequence"/>
</dbReference>
<dbReference type="CDD" id="cd00090">
    <property type="entry name" value="HTH_ARSR"/>
    <property type="match status" value="1"/>
</dbReference>
<protein>
    <submittedName>
        <fullName evidence="5">ArsR/SmtB family transcription factor</fullName>
    </submittedName>
</protein>
<dbReference type="PANTHER" id="PTHR33154">
    <property type="entry name" value="TRANSCRIPTIONAL REGULATOR, ARSR FAMILY"/>
    <property type="match status" value="1"/>
</dbReference>
<evidence type="ECO:0000313" key="6">
    <source>
        <dbReference type="Proteomes" id="UP001596540"/>
    </source>
</evidence>
<dbReference type="PROSITE" id="PS50987">
    <property type="entry name" value="HTH_ARSR_2"/>
    <property type="match status" value="1"/>
</dbReference>
<dbReference type="InterPro" id="IPR011991">
    <property type="entry name" value="ArsR-like_HTH"/>
</dbReference>
<dbReference type="RefSeq" id="WP_379872984.1">
    <property type="nucleotide sequence ID" value="NZ_JBHTBH010000011.1"/>
</dbReference>
<proteinExistence type="predicted"/>
<name>A0ABW2KK99_9ACTN</name>
<evidence type="ECO:0000256" key="3">
    <source>
        <dbReference type="ARBA" id="ARBA00023163"/>
    </source>
</evidence>